<reference evidence="3" key="1">
    <citation type="journal article" date="2019" name="Int. J. Syst. Evol. Microbiol.">
        <title>The Global Catalogue of Microorganisms (GCM) 10K type strain sequencing project: providing services to taxonomists for standard genome sequencing and annotation.</title>
        <authorList>
            <consortium name="The Broad Institute Genomics Platform"/>
            <consortium name="The Broad Institute Genome Sequencing Center for Infectious Disease"/>
            <person name="Wu L."/>
            <person name="Ma J."/>
        </authorList>
    </citation>
    <scope>NUCLEOTIDE SEQUENCE [LARGE SCALE GENOMIC DNA]</scope>
    <source>
        <strain evidence="3">KCTC 42182</strain>
    </source>
</reference>
<gene>
    <name evidence="2" type="ORF">ACFOOQ_11475</name>
</gene>
<comment type="caution">
    <text evidence="2">The sequence shown here is derived from an EMBL/GenBank/DDBJ whole genome shotgun (WGS) entry which is preliminary data.</text>
</comment>
<dbReference type="SUPFAM" id="SSF47226">
    <property type="entry name" value="Histidine-containing phosphotransfer domain, HPT domain"/>
    <property type="match status" value="1"/>
</dbReference>
<dbReference type="RefSeq" id="WP_379726261.1">
    <property type="nucleotide sequence ID" value="NZ_JBHRYJ010000002.1"/>
</dbReference>
<dbReference type="InterPro" id="IPR036641">
    <property type="entry name" value="HPT_dom_sf"/>
</dbReference>
<dbReference type="EMBL" id="JBHRYJ010000002">
    <property type="protein sequence ID" value="MFC3676167.1"/>
    <property type="molecule type" value="Genomic_DNA"/>
</dbReference>
<evidence type="ECO:0000256" key="1">
    <source>
        <dbReference type="SAM" id="MobiDB-lite"/>
    </source>
</evidence>
<feature type="region of interest" description="Disordered" evidence="1">
    <location>
        <begin position="1"/>
        <end position="28"/>
    </location>
</feature>
<protein>
    <submittedName>
        <fullName evidence="2">Uncharacterized protein</fullName>
    </submittedName>
</protein>
<proteinExistence type="predicted"/>
<evidence type="ECO:0000313" key="2">
    <source>
        <dbReference type="EMBL" id="MFC3676167.1"/>
    </source>
</evidence>
<evidence type="ECO:0000313" key="3">
    <source>
        <dbReference type="Proteomes" id="UP001595711"/>
    </source>
</evidence>
<keyword evidence="3" id="KW-1185">Reference proteome</keyword>
<organism evidence="2 3">
    <name type="scientific">Ferrovibrio xuzhouensis</name>
    <dbReference type="NCBI Taxonomy" id="1576914"/>
    <lineage>
        <taxon>Bacteria</taxon>
        <taxon>Pseudomonadati</taxon>
        <taxon>Pseudomonadota</taxon>
        <taxon>Alphaproteobacteria</taxon>
        <taxon>Rhodospirillales</taxon>
        <taxon>Rhodospirillaceae</taxon>
        <taxon>Ferrovibrio</taxon>
    </lineage>
</organism>
<accession>A0ABV7VHC5</accession>
<name>A0ABV7VHC5_9PROT</name>
<sequence length="185" mass="19954">MTDKNSAKTAPADGADKPSGKPSAEFVTPPNYLKMKVGSGGIDKEALKEAEIAVQVLGHKMYAKWADTDLDRMKESFERLKSTNLDDPAGIKTMLRICWDMKGLGGTFGYPLVTTITHYLSNYLEHCLDHPDTKVVPTIVTAHIDALNVVLTQKIGGDGGMIGRELVNGLEKVVLKTGARIGGRG</sequence>
<dbReference type="Gene3D" id="1.20.120.160">
    <property type="entry name" value="HPT domain"/>
    <property type="match status" value="1"/>
</dbReference>
<dbReference type="Proteomes" id="UP001595711">
    <property type="component" value="Unassembled WGS sequence"/>
</dbReference>